<dbReference type="RefSeq" id="WP_028385406.1">
    <property type="nucleotide sequence ID" value="NZ_CAAAJG010000004.1"/>
</dbReference>
<evidence type="ECO:0008006" key="5">
    <source>
        <dbReference type="Google" id="ProtNLM"/>
    </source>
</evidence>
<gene>
    <name evidence="1" type="ORF">Lmor_1214</name>
    <name evidence="2" type="ORF">NCTC12239_00193</name>
</gene>
<evidence type="ECO:0000313" key="3">
    <source>
        <dbReference type="Proteomes" id="UP000054985"/>
    </source>
</evidence>
<accession>A0A378JTE5</accession>
<evidence type="ECO:0000313" key="1">
    <source>
        <dbReference type="EMBL" id="KTD34681.1"/>
    </source>
</evidence>
<dbReference type="Proteomes" id="UP000054985">
    <property type="component" value="Unassembled WGS sequence"/>
</dbReference>
<reference evidence="1 3" key="1">
    <citation type="submission" date="2015-11" db="EMBL/GenBank/DDBJ databases">
        <title>Genomic analysis of 38 Legionella species identifies large and diverse effector repertoires.</title>
        <authorList>
            <person name="Burstein D."/>
            <person name="Amaro F."/>
            <person name="Zusman T."/>
            <person name="Lifshitz Z."/>
            <person name="Cohen O."/>
            <person name="Gilbert J.A."/>
            <person name="Pupko T."/>
            <person name="Shuman H.A."/>
            <person name="Segal G."/>
        </authorList>
    </citation>
    <scope>NUCLEOTIDE SEQUENCE [LARGE SCALE GENOMIC DNA]</scope>
    <source>
        <strain evidence="1 3">ATCC 43877</strain>
    </source>
</reference>
<protein>
    <recommendedName>
        <fullName evidence="5">Guanylate cyclase domain-containing protein</fullName>
    </recommendedName>
</protein>
<proteinExistence type="predicted"/>
<organism evidence="2 4">
    <name type="scientific">Legionella moravica</name>
    <dbReference type="NCBI Taxonomy" id="39962"/>
    <lineage>
        <taxon>Bacteria</taxon>
        <taxon>Pseudomonadati</taxon>
        <taxon>Pseudomonadota</taxon>
        <taxon>Gammaproteobacteria</taxon>
        <taxon>Legionellales</taxon>
        <taxon>Legionellaceae</taxon>
        <taxon>Legionella</taxon>
    </lineage>
</organism>
<dbReference type="EMBL" id="UGOG01000001">
    <property type="protein sequence ID" value="STX61287.1"/>
    <property type="molecule type" value="Genomic_DNA"/>
</dbReference>
<dbReference type="STRING" id="39962.Lmor_1214"/>
<sequence length="268" mass="31141">MTKEQKLYPESQEFELKKSFVGFVDILGFSNLFPKKTQMCLKLLSEFTSHNGEHFDKLLDTGERQIRAAAVCFSDNIVTSIPTITNHDKPDLFYRPLIAFLHALSFFSYRAFLNGMYMRGAIACGDMYQTESVVAGEPLIEAVRYEKVALYPRIILTPSFKQQLDLFIKGSPYGWSKKDIYTNCHIEQDEIDGTHYFNWLGFHKSNPLSNRSNTKQSEIIQTEIMCESFIRKEIEKEKDLATLQKLYWMKHFLEKSISKEIIKNQILA</sequence>
<name>A0A378JTE5_9GAMM</name>
<keyword evidence="3" id="KW-1185">Reference proteome</keyword>
<evidence type="ECO:0000313" key="4">
    <source>
        <dbReference type="Proteomes" id="UP000254040"/>
    </source>
</evidence>
<dbReference type="Proteomes" id="UP000254040">
    <property type="component" value="Unassembled WGS sequence"/>
</dbReference>
<evidence type="ECO:0000313" key="2">
    <source>
        <dbReference type="EMBL" id="STX61287.1"/>
    </source>
</evidence>
<dbReference type="AlphaFoldDB" id="A0A378JTE5"/>
<reference evidence="2 4" key="2">
    <citation type="submission" date="2018-06" db="EMBL/GenBank/DDBJ databases">
        <authorList>
            <consortium name="Pathogen Informatics"/>
            <person name="Doyle S."/>
        </authorList>
    </citation>
    <scope>NUCLEOTIDE SEQUENCE [LARGE SCALE GENOMIC DNA]</scope>
    <source>
        <strain evidence="2 4">NCTC12239</strain>
    </source>
</reference>
<dbReference type="EMBL" id="LNYN01000019">
    <property type="protein sequence ID" value="KTD34681.1"/>
    <property type="molecule type" value="Genomic_DNA"/>
</dbReference>
<dbReference type="OrthoDB" id="8235971at2"/>